<name>A0A9X9XA71_9PROT</name>
<comment type="caution">
    <text evidence="3">The sequence shown here is derived from an EMBL/GenBank/DDBJ whole genome shotgun (WGS) entry which is preliminary data.</text>
</comment>
<evidence type="ECO:0008006" key="5">
    <source>
        <dbReference type="Google" id="ProtNLM"/>
    </source>
</evidence>
<feature type="compositionally biased region" description="Pro residues" evidence="1">
    <location>
        <begin position="28"/>
        <end position="38"/>
    </location>
</feature>
<dbReference type="PROSITE" id="PS51257">
    <property type="entry name" value="PROKAR_LIPOPROTEIN"/>
    <property type="match status" value="1"/>
</dbReference>
<dbReference type="AlphaFoldDB" id="A0A9X9XA71"/>
<sequence>MRLRFARLAAGLLLLGACAAEVPEPEDLPLPPPPPPVARPQALRPGGNSTLRPGVAEQPAEPNGAEHQAPADMPADAAVAAAPPLWRVARDGTIGCAEPSPLRLARQGRDVPPRLLAEARASGGCRTTFRVNEWTLEGTDADLVRLRLTNGPPLTLWFLRADLIAP</sequence>
<organism evidence="3 4">
    <name type="scientific">Neoroseomonas eburnea</name>
    <dbReference type="NCBI Taxonomy" id="1346889"/>
    <lineage>
        <taxon>Bacteria</taxon>
        <taxon>Pseudomonadati</taxon>
        <taxon>Pseudomonadota</taxon>
        <taxon>Alphaproteobacteria</taxon>
        <taxon>Acetobacterales</taxon>
        <taxon>Acetobacteraceae</taxon>
        <taxon>Neoroseomonas</taxon>
    </lineage>
</organism>
<evidence type="ECO:0000256" key="2">
    <source>
        <dbReference type="SAM" id="SignalP"/>
    </source>
</evidence>
<feature type="region of interest" description="Disordered" evidence="1">
    <location>
        <begin position="25"/>
        <end position="74"/>
    </location>
</feature>
<dbReference type="RefSeq" id="WP_211846140.1">
    <property type="nucleotide sequence ID" value="NZ_JAAEDL010000007.1"/>
</dbReference>
<dbReference type="EMBL" id="JAAEDL010000007">
    <property type="protein sequence ID" value="MBR0680607.1"/>
    <property type="molecule type" value="Genomic_DNA"/>
</dbReference>
<keyword evidence="4" id="KW-1185">Reference proteome</keyword>
<evidence type="ECO:0000313" key="3">
    <source>
        <dbReference type="EMBL" id="MBR0680607.1"/>
    </source>
</evidence>
<feature type="chain" id="PRO_5040889947" description="Alkaline proteinase inhibitor/ Outer membrane lipoprotein Omp19 domain-containing protein" evidence="2">
    <location>
        <begin position="20"/>
        <end position="166"/>
    </location>
</feature>
<protein>
    <recommendedName>
        <fullName evidence="5">Alkaline proteinase inhibitor/ Outer membrane lipoprotein Omp19 domain-containing protein</fullName>
    </recommendedName>
</protein>
<reference evidence="3" key="1">
    <citation type="submission" date="2020-01" db="EMBL/GenBank/DDBJ databases">
        <authorList>
            <person name="Rat A."/>
        </authorList>
    </citation>
    <scope>NUCLEOTIDE SEQUENCE</scope>
    <source>
        <strain evidence="3">LMG 31228</strain>
    </source>
</reference>
<reference evidence="3" key="2">
    <citation type="journal article" date="2021" name="Syst. Appl. Microbiol.">
        <title>Roseomonas hellenica sp. nov., isolated from roots of wild-growing Alkanna tinctoria.</title>
        <authorList>
            <person name="Rat A."/>
            <person name="Naranjo H.D."/>
            <person name="Lebbe L."/>
            <person name="Cnockaert M."/>
            <person name="Krigas N."/>
            <person name="Grigoriadou K."/>
            <person name="Maloupa E."/>
            <person name="Willems A."/>
        </authorList>
    </citation>
    <scope>NUCLEOTIDE SEQUENCE</scope>
    <source>
        <strain evidence="3">LMG 31228</strain>
    </source>
</reference>
<dbReference type="Proteomes" id="UP001138709">
    <property type="component" value="Unassembled WGS sequence"/>
</dbReference>
<keyword evidence="2" id="KW-0732">Signal</keyword>
<feature type="signal peptide" evidence="2">
    <location>
        <begin position="1"/>
        <end position="19"/>
    </location>
</feature>
<evidence type="ECO:0000256" key="1">
    <source>
        <dbReference type="SAM" id="MobiDB-lite"/>
    </source>
</evidence>
<gene>
    <name evidence="3" type="ORF">GXW74_08920</name>
</gene>
<accession>A0A9X9XA71</accession>
<proteinExistence type="predicted"/>
<evidence type="ECO:0000313" key="4">
    <source>
        <dbReference type="Proteomes" id="UP001138709"/>
    </source>
</evidence>